<dbReference type="HOGENOM" id="CLU_3365884_0_0_11"/>
<protein>
    <submittedName>
        <fullName evidence="1">Putative transposase</fullName>
    </submittedName>
</protein>
<organism evidence="1 2">
    <name type="scientific">Microlunatus phosphovorus (strain ATCC 700054 / DSM 10555 / JCM 9379 / NBRC 101784 / NCIMB 13414 / VKM Ac-1990 / NM-1)</name>
    <dbReference type="NCBI Taxonomy" id="1032480"/>
    <lineage>
        <taxon>Bacteria</taxon>
        <taxon>Bacillati</taxon>
        <taxon>Actinomycetota</taxon>
        <taxon>Actinomycetes</taxon>
        <taxon>Propionibacteriales</taxon>
        <taxon>Propionibacteriaceae</taxon>
        <taxon>Microlunatus</taxon>
    </lineage>
</organism>
<proteinExistence type="predicted"/>
<sequence>MFRWIVRYNTRRRHTYCGHTAPTTYETTARLPLAA</sequence>
<dbReference type="AlphaFoldDB" id="F5XII2"/>
<dbReference type="Proteomes" id="UP000007947">
    <property type="component" value="Chromosome"/>
</dbReference>
<gene>
    <name evidence="1" type="ordered locus">MLP_52060</name>
</gene>
<dbReference type="EMBL" id="AP012204">
    <property type="protein sequence ID" value="BAK38220.1"/>
    <property type="molecule type" value="Genomic_DNA"/>
</dbReference>
<reference evidence="1 2" key="1">
    <citation type="submission" date="2011-05" db="EMBL/GenBank/DDBJ databases">
        <title>Whole genome sequence of Microlunatus phosphovorus NM-1.</title>
        <authorList>
            <person name="Hosoyama A."/>
            <person name="Sasaki K."/>
            <person name="Harada T."/>
            <person name="Igarashi R."/>
            <person name="Kawakoshi A."/>
            <person name="Sasagawa M."/>
            <person name="Fukada J."/>
            <person name="Nakamura S."/>
            <person name="Katano Y."/>
            <person name="Hanada S."/>
            <person name="Kamagata Y."/>
            <person name="Nakamura N."/>
            <person name="Yamazaki S."/>
            <person name="Fujita N."/>
        </authorList>
    </citation>
    <scope>NUCLEOTIDE SEQUENCE [LARGE SCALE GENOMIC DNA]</scope>
    <source>
        <strain evidence="2">ATCC 700054 / DSM 10555 / JCM 9379 / NBRC 101784 / NCIMB 13414 / VKM Ac-1990 / NM-1</strain>
    </source>
</reference>
<evidence type="ECO:0000313" key="1">
    <source>
        <dbReference type="EMBL" id="BAK38220.1"/>
    </source>
</evidence>
<keyword evidence="2" id="KW-1185">Reference proteome</keyword>
<dbReference type="KEGG" id="mph:MLP_52060"/>
<dbReference type="STRING" id="1032480.MLP_52060"/>
<evidence type="ECO:0000313" key="2">
    <source>
        <dbReference type="Proteomes" id="UP000007947"/>
    </source>
</evidence>
<name>F5XII2_MICPN</name>
<accession>F5XII2</accession>